<feature type="transmembrane region" description="Helical" evidence="7">
    <location>
        <begin position="181"/>
        <end position="205"/>
    </location>
</feature>
<dbReference type="RefSeq" id="WP_344352587.1">
    <property type="nucleotide sequence ID" value="NZ_BAAASM010000065.1"/>
</dbReference>
<feature type="transmembrane region" description="Helical" evidence="7">
    <location>
        <begin position="156"/>
        <end position="174"/>
    </location>
</feature>
<feature type="domain" description="EamA" evidence="8">
    <location>
        <begin position="162"/>
        <end position="290"/>
    </location>
</feature>
<feature type="transmembrane region" description="Helical" evidence="7">
    <location>
        <begin position="217"/>
        <end position="238"/>
    </location>
</feature>
<comment type="subcellular location">
    <subcellularLocation>
        <location evidence="1">Membrane</location>
        <topology evidence="1">Multi-pass membrane protein</topology>
    </subcellularLocation>
</comment>
<feature type="transmembrane region" description="Helical" evidence="7">
    <location>
        <begin position="40"/>
        <end position="58"/>
    </location>
</feature>
<evidence type="ECO:0000313" key="10">
    <source>
        <dbReference type="Proteomes" id="UP001596065"/>
    </source>
</evidence>
<dbReference type="InterPro" id="IPR037185">
    <property type="entry name" value="EmrE-like"/>
</dbReference>
<keyword evidence="10" id="KW-1185">Reference proteome</keyword>
<feature type="domain" description="EamA" evidence="8">
    <location>
        <begin position="10"/>
        <end position="143"/>
    </location>
</feature>
<dbReference type="PANTHER" id="PTHR32322">
    <property type="entry name" value="INNER MEMBRANE TRANSPORTER"/>
    <property type="match status" value="1"/>
</dbReference>
<dbReference type="InterPro" id="IPR050638">
    <property type="entry name" value="AA-Vitamin_Transporters"/>
</dbReference>
<comment type="similarity">
    <text evidence="2">Belongs to the EamA transporter family.</text>
</comment>
<evidence type="ECO:0000256" key="6">
    <source>
        <dbReference type="SAM" id="MobiDB-lite"/>
    </source>
</evidence>
<evidence type="ECO:0000256" key="4">
    <source>
        <dbReference type="ARBA" id="ARBA00022989"/>
    </source>
</evidence>
<evidence type="ECO:0000256" key="3">
    <source>
        <dbReference type="ARBA" id="ARBA00022692"/>
    </source>
</evidence>
<evidence type="ECO:0000256" key="7">
    <source>
        <dbReference type="SAM" id="Phobius"/>
    </source>
</evidence>
<feature type="transmembrane region" description="Helical" evidence="7">
    <location>
        <begin position="274"/>
        <end position="290"/>
    </location>
</feature>
<dbReference type="EMBL" id="JBHSOE010000044">
    <property type="protein sequence ID" value="MFC5658393.1"/>
    <property type="molecule type" value="Genomic_DNA"/>
</dbReference>
<feature type="region of interest" description="Disordered" evidence="6">
    <location>
        <begin position="295"/>
        <end position="338"/>
    </location>
</feature>
<reference evidence="10" key="1">
    <citation type="journal article" date="2019" name="Int. J. Syst. Evol. Microbiol.">
        <title>The Global Catalogue of Microorganisms (GCM) 10K type strain sequencing project: providing services to taxonomists for standard genome sequencing and annotation.</title>
        <authorList>
            <consortium name="The Broad Institute Genomics Platform"/>
            <consortium name="The Broad Institute Genome Sequencing Center for Infectious Disease"/>
            <person name="Wu L."/>
            <person name="Ma J."/>
        </authorList>
    </citation>
    <scope>NUCLEOTIDE SEQUENCE [LARGE SCALE GENOMIC DNA]</scope>
    <source>
        <strain evidence="10">KCTC 5701</strain>
    </source>
</reference>
<evidence type="ECO:0000256" key="5">
    <source>
        <dbReference type="ARBA" id="ARBA00023136"/>
    </source>
</evidence>
<dbReference type="Proteomes" id="UP001596065">
    <property type="component" value="Unassembled WGS sequence"/>
</dbReference>
<keyword evidence="3 7" id="KW-0812">Transmembrane</keyword>
<feature type="transmembrane region" description="Helical" evidence="7">
    <location>
        <begin position="126"/>
        <end position="144"/>
    </location>
</feature>
<dbReference type="SUPFAM" id="SSF103481">
    <property type="entry name" value="Multidrug resistance efflux transporter EmrE"/>
    <property type="match status" value="2"/>
</dbReference>
<proteinExistence type="inferred from homology"/>
<evidence type="ECO:0000256" key="1">
    <source>
        <dbReference type="ARBA" id="ARBA00004141"/>
    </source>
</evidence>
<dbReference type="Pfam" id="PF00892">
    <property type="entry name" value="EamA"/>
    <property type="match status" value="2"/>
</dbReference>
<sequence length="338" mass="36201">MRSLSWTSGPLPAVALIVMWSSGFIGARLATDTADTLTVLMWRFLLVTALVVPWWLLVRRRRHRLTGRDVVIQALVGLLAQSIYLISSVKAIELGVPTGTTALIESLQPLFAGVLVGPLLKERVSVLQWAGLVLGLVSVAMVIGDGLSLASGRPGWVYAVPFVGMITLTAATLLQRGKARTVALTDSLTIQCCTSAVLFVILGVATGHARPPRDGDFWLALVWMVVLATFGGYGLYWLNLKHYTVTRVNSLIYLCPSTTAFWAFLMFGEPMGPLAMAGFGVGLIAVLLVNRAEPPDAAASDPPRTPDVPVASSTGEDPPGTGWQSHRTVPSGERKKDS</sequence>
<evidence type="ECO:0000313" key="9">
    <source>
        <dbReference type="EMBL" id="MFC5658393.1"/>
    </source>
</evidence>
<feature type="transmembrane region" description="Helical" evidence="7">
    <location>
        <begin position="250"/>
        <end position="268"/>
    </location>
</feature>
<evidence type="ECO:0000256" key="2">
    <source>
        <dbReference type="ARBA" id="ARBA00007362"/>
    </source>
</evidence>
<keyword evidence="5 7" id="KW-0472">Membrane</keyword>
<keyword evidence="4 7" id="KW-1133">Transmembrane helix</keyword>
<evidence type="ECO:0000259" key="8">
    <source>
        <dbReference type="Pfam" id="PF00892"/>
    </source>
</evidence>
<comment type="caution">
    <text evidence="9">The sequence shown here is derived from an EMBL/GenBank/DDBJ whole genome shotgun (WGS) entry which is preliminary data.</text>
</comment>
<dbReference type="InterPro" id="IPR000620">
    <property type="entry name" value="EamA_dom"/>
</dbReference>
<protein>
    <submittedName>
        <fullName evidence="9">DMT family transporter</fullName>
    </submittedName>
</protein>
<name>A0ABW0WJG5_STRNO</name>
<accession>A0ABW0WJG5</accession>
<dbReference type="PANTHER" id="PTHR32322:SF2">
    <property type="entry name" value="EAMA DOMAIN-CONTAINING PROTEIN"/>
    <property type="match status" value="1"/>
</dbReference>
<gene>
    <name evidence="9" type="ORF">ACFP3J_23285</name>
</gene>
<organism evidence="9 10">
    <name type="scientific">Streptomyces nogalater</name>
    <dbReference type="NCBI Taxonomy" id="38314"/>
    <lineage>
        <taxon>Bacteria</taxon>
        <taxon>Bacillati</taxon>
        <taxon>Actinomycetota</taxon>
        <taxon>Actinomycetes</taxon>
        <taxon>Kitasatosporales</taxon>
        <taxon>Streptomycetaceae</taxon>
        <taxon>Streptomyces</taxon>
    </lineage>
</organism>